<name>J4I1Y9_9APHY</name>
<reference evidence="2 3" key="1">
    <citation type="journal article" date="2012" name="Appl. Environ. Microbiol.">
        <title>Short-read sequencing for genomic analysis of the brown rot fungus Fibroporia radiculosa.</title>
        <authorList>
            <person name="Tang J.D."/>
            <person name="Perkins A.D."/>
            <person name="Sonstegard T.S."/>
            <person name="Schroeder S.G."/>
            <person name="Burgess S.C."/>
            <person name="Diehl S.V."/>
        </authorList>
    </citation>
    <scope>NUCLEOTIDE SEQUENCE [LARGE SCALE GENOMIC DNA]</scope>
    <source>
        <strain evidence="2 3">TFFH 294</strain>
    </source>
</reference>
<dbReference type="InParanoid" id="J4I1Y9"/>
<proteinExistence type="predicted"/>
<accession>J4I1Y9</accession>
<organism evidence="2 3">
    <name type="scientific">Fibroporia radiculosa</name>
    <dbReference type="NCBI Taxonomy" id="599839"/>
    <lineage>
        <taxon>Eukaryota</taxon>
        <taxon>Fungi</taxon>
        <taxon>Dikarya</taxon>
        <taxon>Basidiomycota</taxon>
        <taxon>Agaricomycotina</taxon>
        <taxon>Agaricomycetes</taxon>
        <taxon>Polyporales</taxon>
        <taxon>Fibroporiaceae</taxon>
        <taxon>Fibroporia</taxon>
    </lineage>
</organism>
<evidence type="ECO:0000256" key="1">
    <source>
        <dbReference type="SAM" id="MobiDB-lite"/>
    </source>
</evidence>
<gene>
    <name evidence="2" type="ORF">FIBRA_08031</name>
</gene>
<dbReference type="RefSeq" id="XP_012185080.1">
    <property type="nucleotide sequence ID" value="XM_012329690.1"/>
</dbReference>
<feature type="region of interest" description="Disordered" evidence="1">
    <location>
        <begin position="1"/>
        <end position="23"/>
    </location>
</feature>
<keyword evidence="3" id="KW-1185">Reference proteome</keyword>
<sequence>MQTKQRKENGDKPEPFVDSAYPHAAGSSEACTCCYQPRTRPGIRTVGFETPLSQSGTYMGSNHISTIKRRAQSDSNAPATQFSSSPPCNTFVGAIQLSPLSRRSSLPSTFSPSQSYRWFGQSISGITERAAILSFHPTSGT</sequence>
<evidence type="ECO:0000313" key="2">
    <source>
        <dbReference type="EMBL" id="CCM05797.1"/>
    </source>
</evidence>
<dbReference type="GeneID" id="24100708"/>
<feature type="compositionally biased region" description="Basic and acidic residues" evidence="1">
    <location>
        <begin position="1"/>
        <end position="15"/>
    </location>
</feature>
<dbReference type="HOGENOM" id="CLU_1825315_0_0_1"/>
<evidence type="ECO:0000313" key="3">
    <source>
        <dbReference type="Proteomes" id="UP000006352"/>
    </source>
</evidence>
<dbReference type="AlphaFoldDB" id="J4I1Y9"/>
<dbReference type="EMBL" id="HE797206">
    <property type="protein sequence ID" value="CCM05797.1"/>
    <property type="molecule type" value="Genomic_DNA"/>
</dbReference>
<protein>
    <submittedName>
        <fullName evidence="2">Uncharacterized protein</fullName>
    </submittedName>
</protein>
<dbReference type="Proteomes" id="UP000006352">
    <property type="component" value="Unassembled WGS sequence"/>
</dbReference>